<keyword evidence="1" id="KW-0472">Membrane</keyword>
<gene>
    <name evidence="2" type="ORF">GT037_000090</name>
</gene>
<reference evidence="2" key="2">
    <citation type="submission" date="2020-08" db="EMBL/GenBank/DDBJ databases">
        <title>Draft Genome Sequence of Cumin Blight Pathogen Alternaria burnsii.</title>
        <authorList>
            <person name="Feng Z."/>
        </authorList>
    </citation>
    <scope>NUCLEOTIDE SEQUENCE</scope>
    <source>
        <strain evidence="2">CBS107.38</strain>
    </source>
</reference>
<dbReference type="RefSeq" id="XP_038790993.1">
    <property type="nucleotide sequence ID" value="XM_038925137.1"/>
</dbReference>
<evidence type="ECO:0000256" key="1">
    <source>
        <dbReference type="SAM" id="Phobius"/>
    </source>
</evidence>
<keyword evidence="1" id="KW-0812">Transmembrane</keyword>
<dbReference type="GeneID" id="62198315"/>
<proteinExistence type="predicted"/>
<comment type="caution">
    <text evidence="2">The sequence shown here is derived from an EMBL/GenBank/DDBJ whole genome shotgun (WGS) entry which is preliminary data.</text>
</comment>
<dbReference type="EMBL" id="JAAABM010000001">
    <property type="protein sequence ID" value="KAF7681114.1"/>
    <property type="molecule type" value="Genomic_DNA"/>
</dbReference>
<feature type="transmembrane region" description="Helical" evidence="1">
    <location>
        <begin position="19"/>
        <end position="43"/>
    </location>
</feature>
<evidence type="ECO:0000313" key="3">
    <source>
        <dbReference type="Proteomes" id="UP000596902"/>
    </source>
</evidence>
<accession>A0A8H7EJF5</accession>
<protein>
    <submittedName>
        <fullName evidence="2">Uncharacterized protein</fullName>
    </submittedName>
</protein>
<name>A0A8H7EJF5_9PLEO</name>
<keyword evidence="1" id="KW-1133">Transmembrane helix</keyword>
<keyword evidence="3" id="KW-1185">Reference proteome</keyword>
<reference evidence="2" key="1">
    <citation type="submission" date="2020-01" db="EMBL/GenBank/DDBJ databases">
        <authorList>
            <person name="Feng Z.H.Z."/>
        </authorList>
    </citation>
    <scope>NUCLEOTIDE SEQUENCE</scope>
    <source>
        <strain evidence="2">CBS107.38</strain>
    </source>
</reference>
<sequence>MAAEARNVSGGKGWSNGDIFQLVALLIGIPAAVVAFVVLAAYYRRRRQRRRGETLFPRSDRVQRPLGAYTASQTQDRVLGEAAGSRDTNLLEGEDGLWSILPV</sequence>
<evidence type="ECO:0000313" key="2">
    <source>
        <dbReference type="EMBL" id="KAF7681114.1"/>
    </source>
</evidence>
<dbReference type="AlphaFoldDB" id="A0A8H7EJF5"/>
<feature type="non-terminal residue" evidence="2">
    <location>
        <position position="1"/>
    </location>
</feature>
<organism evidence="2 3">
    <name type="scientific">Alternaria burnsii</name>
    <dbReference type="NCBI Taxonomy" id="1187904"/>
    <lineage>
        <taxon>Eukaryota</taxon>
        <taxon>Fungi</taxon>
        <taxon>Dikarya</taxon>
        <taxon>Ascomycota</taxon>
        <taxon>Pezizomycotina</taxon>
        <taxon>Dothideomycetes</taxon>
        <taxon>Pleosporomycetidae</taxon>
        <taxon>Pleosporales</taxon>
        <taxon>Pleosporineae</taxon>
        <taxon>Pleosporaceae</taxon>
        <taxon>Alternaria</taxon>
        <taxon>Alternaria sect. Alternaria</taxon>
    </lineage>
</organism>
<dbReference type="Proteomes" id="UP000596902">
    <property type="component" value="Unassembled WGS sequence"/>
</dbReference>